<dbReference type="AlphaFoldDB" id="A0A3B1DDP0"/>
<organism evidence="9">
    <name type="scientific">hydrothermal vent metagenome</name>
    <dbReference type="NCBI Taxonomy" id="652676"/>
    <lineage>
        <taxon>unclassified sequences</taxon>
        <taxon>metagenomes</taxon>
        <taxon>ecological metagenomes</taxon>
    </lineage>
</organism>
<dbReference type="PROSITE" id="PS50928">
    <property type="entry name" value="ABC_TM1"/>
    <property type="match status" value="1"/>
</dbReference>
<evidence type="ECO:0000256" key="7">
    <source>
        <dbReference type="SAM" id="Phobius"/>
    </source>
</evidence>
<feature type="domain" description="ABC transmembrane type-1" evidence="8">
    <location>
        <begin position="126"/>
        <end position="194"/>
    </location>
</feature>
<keyword evidence="5 7" id="KW-1133">Transmembrane helix</keyword>
<dbReference type="PANTHER" id="PTHR30465">
    <property type="entry name" value="INNER MEMBRANE ABC TRANSPORTER"/>
    <property type="match status" value="1"/>
</dbReference>
<keyword evidence="3" id="KW-1003">Cell membrane</keyword>
<reference evidence="9" key="1">
    <citation type="submission" date="2018-06" db="EMBL/GenBank/DDBJ databases">
        <authorList>
            <person name="Zhirakovskaya E."/>
        </authorList>
    </citation>
    <scope>NUCLEOTIDE SEQUENCE</scope>
</reference>
<evidence type="ECO:0000256" key="3">
    <source>
        <dbReference type="ARBA" id="ARBA00022475"/>
    </source>
</evidence>
<evidence type="ECO:0000256" key="2">
    <source>
        <dbReference type="ARBA" id="ARBA00022448"/>
    </source>
</evidence>
<dbReference type="InterPro" id="IPR000515">
    <property type="entry name" value="MetI-like"/>
</dbReference>
<feature type="transmembrane region" description="Helical" evidence="7">
    <location>
        <begin position="132"/>
        <end position="153"/>
    </location>
</feature>
<dbReference type="GO" id="GO:0005886">
    <property type="term" value="C:plasma membrane"/>
    <property type="evidence" value="ECO:0007669"/>
    <property type="project" value="UniProtKB-SubCell"/>
</dbReference>
<protein>
    <recommendedName>
        <fullName evidence="8">ABC transmembrane type-1 domain-containing protein</fullName>
    </recommendedName>
</protein>
<evidence type="ECO:0000256" key="4">
    <source>
        <dbReference type="ARBA" id="ARBA00022692"/>
    </source>
</evidence>
<evidence type="ECO:0000256" key="6">
    <source>
        <dbReference type="ARBA" id="ARBA00023136"/>
    </source>
</evidence>
<dbReference type="GO" id="GO:0055085">
    <property type="term" value="P:transmembrane transport"/>
    <property type="evidence" value="ECO:0007669"/>
    <property type="project" value="InterPro"/>
</dbReference>
<keyword evidence="4 7" id="KW-0812">Transmembrane</keyword>
<dbReference type="EMBL" id="UOGK01000472">
    <property type="protein sequence ID" value="VAX40946.1"/>
    <property type="molecule type" value="Genomic_DNA"/>
</dbReference>
<feature type="transmembrane region" description="Helical" evidence="7">
    <location>
        <begin position="165"/>
        <end position="190"/>
    </location>
</feature>
<feature type="transmembrane region" description="Helical" evidence="7">
    <location>
        <begin position="12"/>
        <end position="30"/>
    </location>
</feature>
<dbReference type="CDD" id="cd06261">
    <property type="entry name" value="TM_PBP2"/>
    <property type="match status" value="1"/>
</dbReference>
<evidence type="ECO:0000256" key="5">
    <source>
        <dbReference type="ARBA" id="ARBA00022989"/>
    </source>
</evidence>
<sequence length="194" mass="20803">MLALIFKRLIQMPIIVGVIYTLTLVLAWAVPGNPLENPEGRRPPEAVMAAMKAQYNLDSFPKFYFSYLDSATGIKWVRQSFNGEAARQAEAAHNAGLSPRPRPIFDLGPSLKHRDQRVMDILAGALPVSVTLGFAAIIIAVTIGVTAGVVGAVRPNSLTDIATLVVALVGISLPSFVIGTAMLLVFGVWLKLLP</sequence>
<evidence type="ECO:0000313" key="9">
    <source>
        <dbReference type="EMBL" id="VAX40946.1"/>
    </source>
</evidence>
<evidence type="ECO:0000256" key="1">
    <source>
        <dbReference type="ARBA" id="ARBA00004651"/>
    </source>
</evidence>
<evidence type="ECO:0000259" key="8">
    <source>
        <dbReference type="PROSITE" id="PS50928"/>
    </source>
</evidence>
<keyword evidence="6 7" id="KW-0472">Membrane</keyword>
<comment type="subcellular location">
    <subcellularLocation>
        <location evidence="1">Cell membrane</location>
        <topology evidence="1">Multi-pass membrane protein</topology>
    </subcellularLocation>
</comment>
<name>A0A3B1DDP0_9ZZZZ</name>
<keyword evidence="2" id="KW-0813">Transport</keyword>
<gene>
    <name evidence="9" type="ORF">MNBD_PLANCTO03-2079</name>
</gene>
<feature type="non-terminal residue" evidence="9">
    <location>
        <position position="194"/>
    </location>
</feature>
<dbReference type="PANTHER" id="PTHR30465:SF74">
    <property type="entry name" value="OLIGOPEPTIDE TRANSPORT SYSTEM PERMEASE PROTEIN OPPB"/>
    <property type="match status" value="1"/>
</dbReference>
<proteinExistence type="predicted"/>
<accession>A0A3B1DDP0</accession>